<gene>
    <name evidence="1" type="ORF">SAMN02745823_00514</name>
</gene>
<dbReference type="STRING" id="1123282.SAMN02745823_00514"/>
<dbReference type="OrthoDB" id="1733421at2"/>
<reference evidence="1 2" key="1">
    <citation type="submission" date="2016-11" db="EMBL/GenBank/DDBJ databases">
        <authorList>
            <person name="Jaros S."/>
            <person name="Januszkiewicz K."/>
            <person name="Wedrychowicz H."/>
        </authorList>
    </citation>
    <scope>NUCLEOTIDE SEQUENCE [LARGE SCALE GENOMIC DNA]</scope>
    <source>
        <strain evidence="1 2">DSM 10068</strain>
    </source>
</reference>
<organism evidence="1 2">
    <name type="scientific">Sporobacter termitidis DSM 10068</name>
    <dbReference type="NCBI Taxonomy" id="1123282"/>
    <lineage>
        <taxon>Bacteria</taxon>
        <taxon>Bacillati</taxon>
        <taxon>Bacillota</taxon>
        <taxon>Clostridia</taxon>
        <taxon>Eubacteriales</taxon>
        <taxon>Oscillospiraceae</taxon>
        <taxon>Sporobacter</taxon>
    </lineage>
</organism>
<dbReference type="Proteomes" id="UP000183995">
    <property type="component" value="Unassembled WGS sequence"/>
</dbReference>
<evidence type="ECO:0000313" key="2">
    <source>
        <dbReference type="Proteomes" id="UP000183995"/>
    </source>
</evidence>
<accession>A0A1M5UGT8</accession>
<proteinExistence type="predicted"/>
<protein>
    <submittedName>
        <fullName evidence="1">Uncharacterized protein</fullName>
    </submittedName>
</protein>
<evidence type="ECO:0000313" key="1">
    <source>
        <dbReference type="EMBL" id="SHH62140.1"/>
    </source>
</evidence>
<dbReference type="EMBL" id="FQXV01000001">
    <property type="protein sequence ID" value="SHH62140.1"/>
    <property type="molecule type" value="Genomic_DNA"/>
</dbReference>
<sequence length="277" mass="31275">MPDRVLPGPVQENACIREAVCVHTRKIYDSCKDKDCIEDLRLYPTRESQCYIDNAVSVRAKSAKLLYVTIDVDEITFNRGYYTVDLRYFYRIKGEAFSLVNRPAEITGLAVFDKRVILFGSEGSAKVFSSTTSLHDLDSHTIETTNLPTAVVEAVDPIVLGMKLVDVCDHHSNDDVGVFEVPGFIAETFPSDILFDPTSRRVLVTLGQFSIIRLERDTQLLMPSYDYCMPDKECIGSNEDDPCTLFSRIHFPVDEFFPPDTLECPEGYREARTLADS</sequence>
<dbReference type="AlphaFoldDB" id="A0A1M5UGT8"/>
<name>A0A1M5UGT8_9FIRM</name>
<keyword evidence="2" id="KW-1185">Reference proteome</keyword>